<evidence type="ECO:0000256" key="19">
    <source>
        <dbReference type="ARBA" id="ARBA00023242"/>
    </source>
</evidence>
<dbReference type="GO" id="GO:0040029">
    <property type="term" value="P:epigenetic regulation of gene expression"/>
    <property type="evidence" value="ECO:0007669"/>
    <property type="project" value="UniProtKB-ARBA"/>
</dbReference>
<dbReference type="PROSITE" id="PS50934">
    <property type="entry name" value="SWIRM"/>
    <property type="match status" value="1"/>
</dbReference>
<keyword evidence="12" id="KW-0863">Zinc-finger</keyword>
<comment type="catalytic activity">
    <reaction evidence="21">
        <text>N(6),N(6)-dimethyl-L-lysyl(4)-[histone H3] + 2 A + 2 H2O = L-lysyl(4)-[histone H3] + 2 formaldehyde + 2 AH2</text>
        <dbReference type="Rhea" id="RHEA:60244"/>
        <dbReference type="Rhea" id="RHEA-COMP:15540"/>
        <dbReference type="Rhea" id="RHEA-COMP:15547"/>
        <dbReference type="ChEBI" id="CHEBI:13193"/>
        <dbReference type="ChEBI" id="CHEBI:15377"/>
        <dbReference type="ChEBI" id="CHEBI:16842"/>
        <dbReference type="ChEBI" id="CHEBI:17499"/>
        <dbReference type="ChEBI" id="CHEBI:29969"/>
        <dbReference type="ChEBI" id="CHEBI:61976"/>
        <dbReference type="EC" id="1.14.99.66"/>
    </reaction>
    <physiologicalReaction direction="left-to-right" evidence="21">
        <dbReference type="Rhea" id="RHEA:60245"/>
    </physiologicalReaction>
</comment>
<reference evidence="28" key="2">
    <citation type="submission" date="2025-09" db="UniProtKB">
        <authorList>
            <consortium name="Ensembl"/>
        </authorList>
    </citation>
    <scope>IDENTIFICATION</scope>
</reference>
<evidence type="ECO:0000256" key="9">
    <source>
        <dbReference type="ARBA" id="ARBA00022553"/>
    </source>
</evidence>
<comment type="similarity">
    <text evidence="5">Belongs to the flavin monoamine oxidase family.</text>
</comment>
<evidence type="ECO:0000256" key="23">
    <source>
        <dbReference type="ARBA" id="ARBA00065941"/>
    </source>
</evidence>
<evidence type="ECO:0000256" key="1">
    <source>
        <dbReference type="ARBA" id="ARBA00001947"/>
    </source>
</evidence>
<dbReference type="AlphaFoldDB" id="A0A8C2XEC9"/>
<dbReference type="InterPro" id="IPR011124">
    <property type="entry name" value="Znf_CW"/>
</dbReference>
<dbReference type="Proteomes" id="UP000694565">
    <property type="component" value="Unplaced"/>
</dbReference>
<comment type="function">
    <text evidence="22">Histone demethylase that demethylates 'Lys-4' of histone H3, a specific tag for epigenetic transcriptional activation, thereby acting as a corepressor. Required for de novo DNA methylation of a subset of imprinted genes during oogenesis. Acts by oxidizing the substrate by FAD to generate the corresponding imine that is subsequently hydrolyzed. Demethylates both mono- and di-methylated 'Lys-4' of histone H3. Has no effect on tri-methylated 'Lys-4', mono-, di- or tri-methylated 'Lys-9', mono-, di- or tri-methylated 'Lys-27', mono-, di- or tri-methylated 'Lys-36' of histone H3, or on mono-, di- or tri-methylated 'Lys-20' of histone H4. Alone, it is unable to demethylate H3K4me on nucleosomes and requires the presence of GLYR1 to achieve such activity, they form a multifunctional enzyme complex that modifies transcribed chromatin and facilitates Pol II transcription through nucleosomes.</text>
</comment>
<evidence type="ECO:0000256" key="21">
    <source>
        <dbReference type="ARBA" id="ARBA00051715"/>
    </source>
</evidence>
<feature type="domain" description="CW-type" evidence="27">
    <location>
        <begin position="43"/>
        <end position="102"/>
    </location>
</feature>
<dbReference type="SUPFAM" id="SSF51905">
    <property type="entry name" value="FAD/NAD(P)-binding domain"/>
    <property type="match status" value="1"/>
</dbReference>
<dbReference type="InterPro" id="IPR002937">
    <property type="entry name" value="Amino_oxidase"/>
</dbReference>
<sequence>MEIRSQLGRSLFHKDGYEVFALWKKVWTSNGKSEPSLKAFMADQQLPFWVQCTKLDCGKWRQLTKEIQLTASLAAAYRCGMKFNNIKSEGLDHCSQPEDLRVAEVSDSWWHSMLILPPLFKDSPAGPFLAAYYPDCVGMSPSGASLFCFASVPGLCPYFQPFYQPNECGKALCVRPDMMELDELYEFPEFSRDPTMYLALRNLILASWHKNCKEVLTAQKCGVHIIARGLVRVRCVQEMDRVLHFMTRKGLINTGVLTHGPVLSPLQRNVIVIGAGASGLAAARQLQNFGTQVVVLEARERIGGRVWDDTSLGTTVGRGAQIVNGCVNNPIALMCEQMGIKMRKLGERCDLFQEGGQVTDPAIDKRMDFHFNGILDVVSEWRKDKSQNQDTPLREKVQEVKKNFLQESGIQFSELEEKVLQFHLSNLEYACGSTLDQVQAVDYSGDVVKVTSSNGSQWTAQKVLVTVPLTLLQKNSIQFHPALPERKLKAIHSLGAGIIEKIALQFPYRFWDNKIQGADYFGHIPPGPDKRGMFSVFYDMEPQAVLMSVITGDAVPAVRDMEDKEVVDECMKVLRELFKEQDVPEPLHFFVTHWSRDPWSQMSYSFVKTGGSGEAYDILAEDVQGKVFFAGEATNRHFPQTVTGAYLSGVREASKMAAM</sequence>
<evidence type="ECO:0000256" key="13">
    <source>
        <dbReference type="ARBA" id="ARBA00022827"/>
    </source>
</evidence>
<keyword evidence="6" id="KW-0158">Chromosome</keyword>
<evidence type="ECO:0000256" key="16">
    <source>
        <dbReference type="ARBA" id="ARBA00023002"/>
    </source>
</evidence>
<dbReference type="InterPro" id="IPR036188">
    <property type="entry name" value="FAD/NAD-bd_sf"/>
</dbReference>
<dbReference type="PANTHER" id="PTHR10742:SF410">
    <property type="entry name" value="LYSINE-SPECIFIC HISTONE DEMETHYLASE 2"/>
    <property type="match status" value="1"/>
</dbReference>
<evidence type="ECO:0000313" key="29">
    <source>
        <dbReference type="Proteomes" id="UP000694565"/>
    </source>
</evidence>
<evidence type="ECO:0000256" key="8">
    <source>
        <dbReference type="ARBA" id="ARBA00022491"/>
    </source>
</evidence>
<keyword evidence="7" id="KW-0217">Developmental protein</keyword>
<comment type="subunit">
    <text evidence="23">Interacts with its cofactor GLYR1 at nucleosomes; this interaction stimulates H3K4me1 and H3K4me2 demethylation. In contrast to KDM1A, does not form a complex with RCOR1/CoREST. Possible accessory component of the polycomb repressive deubiquitinase (PR-DUB) complex, at least composed of BAP1, one of ASXL1, ASXL2 or (probably) ASXL3 and one of MBD5 or MBD6. The PR-DUB core associates with a number of accessory proteins, including FOXK1, FOXK2, KDM1B, HCFC1 and OGT; KDM1B specifically associates with ASXL2 PR-DUB complexes.</text>
</comment>
<evidence type="ECO:0000256" key="4">
    <source>
        <dbReference type="ARBA" id="ARBA00004286"/>
    </source>
</evidence>
<evidence type="ECO:0000256" key="6">
    <source>
        <dbReference type="ARBA" id="ARBA00022454"/>
    </source>
</evidence>
<keyword evidence="15" id="KW-0156">Chromatin regulator</keyword>
<evidence type="ECO:0000256" key="14">
    <source>
        <dbReference type="ARBA" id="ARBA00022833"/>
    </source>
</evidence>
<dbReference type="GO" id="GO:0005634">
    <property type="term" value="C:nucleus"/>
    <property type="evidence" value="ECO:0007669"/>
    <property type="project" value="UniProtKB-SubCell"/>
</dbReference>
<dbReference type="PROSITE" id="PS51050">
    <property type="entry name" value="ZF_CW"/>
    <property type="match status" value="1"/>
</dbReference>
<keyword evidence="16" id="KW-0560">Oxidoreductase</keyword>
<dbReference type="Gene3D" id="3.50.50.60">
    <property type="entry name" value="FAD/NAD(P)-binding domain"/>
    <property type="match status" value="2"/>
</dbReference>
<keyword evidence="9" id="KW-0597">Phosphoprotein</keyword>
<evidence type="ECO:0000256" key="2">
    <source>
        <dbReference type="ARBA" id="ARBA00001974"/>
    </source>
</evidence>
<dbReference type="GeneTree" id="ENSGT00940000157751"/>
<dbReference type="PANTHER" id="PTHR10742">
    <property type="entry name" value="FLAVIN MONOAMINE OXIDASE"/>
    <property type="match status" value="1"/>
</dbReference>
<comment type="catalytic activity">
    <reaction evidence="20">
        <text>N(6)-methyl-L-lysyl(4)-[histone H3] + A + H2O = L-lysyl(4)-[histone H3] + formaldehyde + AH2</text>
        <dbReference type="Rhea" id="RHEA:60256"/>
        <dbReference type="Rhea" id="RHEA-COMP:15543"/>
        <dbReference type="Rhea" id="RHEA-COMP:15547"/>
        <dbReference type="ChEBI" id="CHEBI:13193"/>
        <dbReference type="ChEBI" id="CHEBI:15377"/>
        <dbReference type="ChEBI" id="CHEBI:16842"/>
        <dbReference type="ChEBI" id="CHEBI:17499"/>
        <dbReference type="ChEBI" id="CHEBI:29969"/>
        <dbReference type="ChEBI" id="CHEBI:61929"/>
    </reaction>
    <physiologicalReaction direction="left-to-right" evidence="20">
        <dbReference type="Rhea" id="RHEA:60257"/>
    </physiologicalReaction>
</comment>
<evidence type="ECO:0000256" key="12">
    <source>
        <dbReference type="ARBA" id="ARBA00022771"/>
    </source>
</evidence>
<protein>
    <recommendedName>
        <fullName evidence="24">[histone-H3]-N(6),N(6)-dimethyl-L-lysine(4) FAD-dependent demethylase</fullName>
        <ecNumber evidence="24">1.14.99.66</ecNumber>
    </recommendedName>
    <alternativeName>
        <fullName evidence="25">Flavin-containing amine oxidase domain-containing protein 1</fullName>
    </alternativeName>
</protein>
<keyword evidence="10" id="KW-0285">Flavoprotein</keyword>
<dbReference type="InterPro" id="IPR036388">
    <property type="entry name" value="WH-like_DNA-bd_sf"/>
</dbReference>
<dbReference type="PRINTS" id="PR00420">
    <property type="entry name" value="RNGMNOXGNASE"/>
</dbReference>
<comment type="subcellular location">
    <subcellularLocation>
        <location evidence="4">Chromosome</location>
    </subcellularLocation>
    <subcellularLocation>
        <location evidence="3">Nucleus</location>
    </subcellularLocation>
</comment>
<proteinExistence type="inferred from homology"/>
<dbReference type="GO" id="GO:0140682">
    <property type="term" value="F:FAD-dependent H3K4me/H3K4me3 demethylase activity"/>
    <property type="evidence" value="ECO:0007669"/>
    <property type="project" value="UniProtKB-EC"/>
</dbReference>
<organism evidence="28 29">
    <name type="scientific">Cyclopterus lumpus</name>
    <name type="common">Lumpsucker</name>
    <dbReference type="NCBI Taxonomy" id="8103"/>
    <lineage>
        <taxon>Eukaryota</taxon>
        <taxon>Metazoa</taxon>
        <taxon>Chordata</taxon>
        <taxon>Craniata</taxon>
        <taxon>Vertebrata</taxon>
        <taxon>Euteleostomi</taxon>
        <taxon>Actinopterygii</taxon>
        <taxon>Neopterygii</taxon>
        <taxon>Teleostei</taxon>
        <taxon>Neoteleostei</taxon>
        <taxon>Acanthomorphata</taxon>
        <taxon>Eupercaria</taxon>
        <taxon>Perciformes</taxon>
        <taxon>Cottioidei</taxon>
        <taxon>Cottales</taxon>
        <taxon>Cyclopteridae</taxon>
        <taxon>Cyclopterus</taxon>
    </lineage>
</organism>
<accession>A0A8C2XEC9</accession>
<evidence type="ECO:0000256" key="7">
    <source>
        <dbReference type="ARBA" id="ARBA00022473"/>
    </source>
</evidence>
<evidence type="ECO:0000256" key="15">
    <source>
        <dbReference type="ARBA" id="ARBA00022853"/>
    </source>
</evidence>
<dbReference type="Pfam" id="PF07496">
    <property type="entry name" value="zf-CW"/>
    <property type="match status" value="1"/>
</dbReference>
<dbReference type="Gene3D" id="3.30.40.100">
    <property type="match status" value="1"/>
</dbReference>
<dbReference type="GO" id="GO:0008270">
    <property type="term" value="F:zinc ion binding"/>
    <property type="evidence" value="ECO:0007669"/>
    <property type="project" value="UniProtKB-KW"/>
</dbReference>
<dbReference type="SUPFAM" id="SSF46689">
    <property type="entry name" value="Homeodomain-like"/>
    <property type="match status" value="1"/>
</dbReference>
<evidence type="ECO:0000256" key="10">
    <source>
        <dbReference type="ARBA" id="ARBA00022630"/>
    </source>
</evidence>
<dbReference type="Ensembl" id="ENSCLMT00005017553.1">
    <property type="protein sequence ID" value="ENSCLMP00005016561.1"/>
    <property type="gene ID" value="ENSCLMG00005007339.1"/>
</dbReference>
<dbReference type="FunFam" id="3.30.40.100:FF:000002">
    <property type="entry name" value="Lysine-specific histone demethylase 1B"/>
    <property type="match status" value="1"/>
</dbReference>
<comment type="cofactor">
    <cofactor evidence="2">
        <name>FAD</name>
        <dbReference type="ChEBI" id="CHEBI:57692"/>
    </cofactor>
</comment>
<evidence type="ECO:0000313" key="28">
    <source>
        <dbReference type="Ensembl" id="ENSCLMP00005016561.1"/>
    </source>
</evidence>
<keyword evidence="8" id="KW-0678">Repressor</keyword>
<dbReference type="InterPro" id="IPR050281">
    <property type="entry name" value="Flavin_monoamine_oxidase"/>
</dbReference>
<evidence type="ECO:0000256" key="18">
    <source>
        <dbReference type="ARBA" id="ARBA00023163"/>
    </source>
</evidence>
<dbReference type="Gene3D" id="3.90.660.10">
    <property type="match status" value="2"/>
</dbReference>
<dbReference type="InterPro" id="IPR009057">
    <property type="entry name" value="Homeodomain-like_sf"/>
</dbReference>
<dbReference type="InterPro" id="IPR007526">
    <property type="entry name" value="SWIRM"/>
</dbReference>
<evidence type="ECO:0000256" key="20">
    <source>
        <dbReference type="ARBA" id="ARBA00051126"/>
    </source>
</evidence>
<evidence type="ECO:0000256" key="17">
    <source>
        <dbReference type="ARBA" id="ARBA00023015"/>
    </source>
</evidence>
<keyword evidence="17" id="KW-0805">Transcription regulation</keyword>
<keyword evidence="18" id="KW-0804">Transcription</keyword>
<dbReference type="GO" id="GO:0005694">
    <property type="term" value="C:chromosome"/>
    <property type="evidence" value="ECO:0007669"/>
    <property type="project" value="UniProtKB-SubCell"/>
</dbReference>
<dbReference type="EC" id="1.14.99.66" evidence="24"/>
<keyword evidence="29" id="KW-1185">Reference proteome</keyword>
<dbReference type="Gene3D" id="1.10.10.10">
    <property type="entry name" value="Winged helix-like DNA-binding domain superfamily/Winged helix DNA-binding domain"/>
    <property type="match status" value="1"/>
</dbReference>
<keyword evidence="19" id="KW-0539">Nucleus</keyword>
<dbReference type="Pfam" id="PF04433">
    <property type="entry name" value="SWIRM"/>
    <property type="match status" value="1"/>
</dbReference>
<dbReference type="GO" id="GO:0050660">
    <property type="term" value="F:flavin adenine dinucleotide binding"/>
    <property type="evidence" value="ECO:0007669"/>
    <property type="project" value="UniProtKB-ARBA"/>
</dbReference>
<keyword evidence="13" id="KW-0274">FAD</keyword>
<keyword evidence="11" id="KW-0479">Metal-binding</keyword>
<dbReference type="Pfam" id="PF01593">
    <property type="entry name" value="Amino_oxidase"/>
    <property type="match status" value="2"/>
</dbReference>
<evidence type="ECO:0000256" key="3">
    <source>
        <dbReference type="ARBA" id="ARBA00004123"/>
    </source>
</evidence>
<dbReference type="SUPFAM" id="SSF54373">
    <property type="entry name" value="FAD-linked reductases, C-terminal domain"/>
    <property type="match status" value="1"/>
</dbReference>
<keyword evidence="14" id="KW-0862">Zinc</keyword>
<evidence type="ECO:0000256" key="11">
    <source>
        <dbReference type="ARBA" id="ARBA00022723"/>
    </source>
</evidence>
<evidence type="ECO:0000256" key="22">
    <source>
        <dbReference type="ARBA" id="ARBA00053130"/>
    </source>
</evidence>
<dbReference type="FunFam" id="1.10.10.10:FF:000232">
    <property type="entry name" value="lysine-specific histone demethylase 1B"/>
    <property type="match status" value="1"/>
</dbReference>
<evidence type="ECO:0000256" key="25">
    <source>
        <dbReference type="ARBA" id="ARBA00083218"/>
    </source>
</evidence>
<gene>
    <name evidence="28" type="primary">LOC117739457</name>
</gene>
<name>A0A8C2XEC9_CYCLU</name>
<evidence type="ECO:0000256" key="5">
    <source>
        <dbReference type="ARBA" id="ARBA00005995"/>
    </source>
</evidence>
<reference evidence="28" key="1">
    <citation type="submission" date="2025-08" db="UniProtKB">
        <authorList>
            <consortium name="Ensembl"/>
        </authorList>
    </citation>
    <scope>IDENTIFICATION</scope>
</reference>
<evidence type="ECO:0000259" key="26">
    <source>
        <dbReference type="PROSITE" id="PS50934"/>
    </source>
</evidence>
<comment type="cofactor">
    <cofactor evidence="1">
        <name>Zn(2+)</name>
        <dbReference type="ChEBI" id="CHEBI:29105"/>
    </cofactor>
</comment>
<evidence type="ECO:0000259" key="27">
    <source>
        <dbReference type="PROSITE" id="PS51050"/>
    </source>
</evidence>
<feature type="domain" description="SWIRM" evidence="26">
    <location>
        <begin position="165"/>
        <end position="263"/>
    </location>
</feature>
<evidence type="ECO:0000256" key="24">
    <source>
        <dbReference type="ARBA" id="ARBA00066706"/>
    </source>
</evidence>